<dbReference type="GO" id="GO:0052689">
    <property type="term" value="F:carboxylic ester hydrolase activity"/>
    <property type="evidence" value="ECO:0007669"/>
    <property type="project" value="TreeGrafter"/>
</dbReference>
<organism evidence="3 4">
    <name type="scientific">Fimbriimonas ginsengisoli</name>
    <dbReference type="NCBI Taxonomy" id="1005039"/>
    <lineage>
        <taxon>Bacteria</taxon>
        <taxon>Bacillati</taxon>
        <taxon>Armatimonadota</taxon>
        <taxon>Fimbriimonadia</taxon>
        <taxon>Fimbriimonadales</taxon>
        <taxon>Fimbriimonadaceae</taxon>
        <taxon>Fimbriimonas</taxon>
    </lineage>
</organism>
<gene>
    <name evidence="3" type="ORF">HYR64_05630</name>
</gene>
<evidence type="ECO:0000313" key="3">
    <source>
        <dbReference type="EMBL" id="MBI1756570.1"/>
    </source>
</evidence>
<sequence length="298" mass="33366">MIALVPYVPDDFDEFWAEVVGEARRAPLDYHRSLTNDFDLPGFVVETLEFRGIDGRARHGWLAFPPGARRLPGFLWIPPYGRESLLPNAYGTRPGFVSISLNFFGYGAFYQEEYKPARGYFAEGAEDPRTWIFRRMFQDAYLALRVLQAQSEADETRLAVMGLSQGAGMAVWLGAFCPLVRGVCADLPFLAGINSTLAGPVYRYPPKELTDFMDTIALGRERVLHTLSYFDSMNAATRCRVSTQISLGLKDPACKPPNVRALYLALPGEKRLIEYGGGHDWDLGMVANNRAWLSAHLQ</sequence>
<name>A0A931PVS6_FIMGI</name>
<proteinExistence type="predicted"/>
<dbReference type="Gene3D" id="3.40.50.1820">
    <property type="entry name" value="alpha/beta hydrolase"/>
    <property type="match status" value="1"/>
</dbReference>
<dbReference type="InterPro" id="IPR008391">
    <property type="entry name" value="AXE1_dom"/>
</dbReference>
<dbReference type="SUPFAM" id="SSF53474">
    <property type="entry name" value="alpha/beta-Hydrolases"/>
    <property type="match status" value="1"/>
</dbReference>
<evidence type="ECO:0000259" key="2">
    <source>
        <dbReference type="Pfam" id="PF05448"/>
    </source>
</evidence>
<dbReference type="InterPro" id="IPR039069">
    <property type="entry name" value="CE7"/>
</dbReference>
<protein>
    <submittedName>
        <fullName evidence="3">Acetylxylan esterase</fullName>
    </submittedName>
</protein>
<dbReference type="EMBL" id="JACOSL010000035">
    <property type="protein sequence ID" value="MBI1756570.1"/>
    <property type="molecule type" value="Genomic_DNA"/>
</dbReference>
<accession>A0A931PVS6</accession>
<feature type="domain" description="Acetyl xylan esterase" evidence="2">
    <location>
        <begin position="7"/>
        <end position="278"/>
    </location>
</feature>
<dbReference type="PANTHER" id="PTHR40111">
    <property type="entry name" value="CEPHALOSPORIN-C DEACETYLASE"/>
    <property type="match status" value="1"/>
</dbReference>
<dbReference type="AlphaFoldDB" id="A0A931PVS6"/>
<evidence type="ECO:0000313" key="4">
    <source>
        <dbReference type="Proteomes" id="UP000727962"/>
    </source>
</evidence>
<dbReference type="Proteomes" id="UP000727962">
    <property type="component" value="Unassembled WGS sequence"/>
</dbReference>
<dbReference type="InterPro" id="IPR029058">
    <property type="entry name" value="AB_hydrolase_fold"/>
</dbReference>
<dbReference type="PANTHER" id="PTHR40111:SF1">
    <property type="entry name" value="CEPHALOSPORIN-C DEACETYLASE"/>
    <property type="match status" value="1"/>
</dbReference>
<dbReference type="Pfam" id="PF05448">
    <property type="entry name" value="AXE1"/>
    <property type="match status" value="1"/>
</dbReference>
<comment type="caution">
    <text evidence="3">The sequence shown here is derived from an EMBL/GenBank/DDBJ whole genome shotgun (WGS) entry which is preliminary data.</text>
</comment>
<dbReference type="GO" id="GO:0005976">
    <property type="term" value="P:polysaccharide metabolic process"/>
    <property type="evidence" value="ECO:0007669"/>
    <property type="project" value="TreeGrafter"/>
</dbReference>
<reference evidence="3" key="1">
    <citation type="submission" date="2020-07" db="EMBL/GenBank/DDBJ databases">
        <title>Huge and variable diversity of episymbiotic CPR bacteria and DPANN archaea in groundwater ecosystems.</title>
        <authorList>
            <person name="He C.Y."/>
            <person name="Keren R."/>
            <person name="Whittaker M."/>
            <person name="Farag I.F."/>
            <person name="Doudna J."/>
            <person name="Cate J.H.D."/>
            <person name="Banfield J.F."/>
        </authorList>
    </citation>
    <scope>NUCLEOTIDE SEQUENCE</scope>
    <source>
        <strain evidence="3">NC_groundwater_17_Pr7_B-0.1um_64_12</strain>
    </source>
</reference>
<evidence type="ECO:0000256" key="1">
    <source>
        <dbReference type="PIRSR" id="PIRSR639069-2"/>
    </source>
</evidence>
<feature type="binding site" evidence="1">
    <location>
        <position position="80"/>
    </location>
    <ligand>
        <name>substrate</name>
    </ligand>
</feature>